<gene>
    <name evidence="1" type="ORF">LCGC14_1143610</name>
</gene>
<sequence length="111" mass="11294">MSETWHNSFGDTAIPSAKIVTTSTSITSGGKKYIGADTTGAVLTVTIDSADIGPDGSQIIVKDEEGNAAVNNITLATEGAQTIDGSATGLINTAFGSAILFTRGGNLFRLD</sequence>
<dbReference type="AlphaFoldDB" id="A0A0F9LXM1"/>
<comment type="caution">
    <text evidence="1">The sequence shown here is derived from an EMBL/GenBank/DDBJ whole genome shotgun (WGS) entry which is preliminary data.</text>
</comment>
<evidence type="ECO:0000313" key="1">
    <source>
        <dbReference type="EMBL" id="KKM99859.1"/>
    </source>
</evidence>
<reference evidence="1" key="1">
    <citation type="journal article" date="2015" name="Nature">
        <title>Complex archaea that bridge the gap between prokaryotes and eukaryotes.</title>
        <authorList>
            <person name="Spang A."/>
            <person name="Saw J.H."/>
            <person name="Jorgensen S.L."/>
            <person name="Zaremba-Niedzwiedzka K."/>
            <person name="Martijn J."/>
            <person name="Lind A.E."/>
            <person name="van Eijk R."/>
            <person name="Schleper C."/>
            <person name="Guy L."/>
            <person name="Ettema T.J."/>
        </authorList>
    </citation>
    <scope>NUCLEOTIDE SEQUENCE</scope>
</reference>
<organism evidence="1">
    <name type="scientific">marine sediment metagenome</name>
    <dbReference type="NCBI Taxonomy" id="412755"/>
    <lineage>
        <taxon>unclassified sequences</taxon>
        <taxon>metagenomes</taxon>
        <taxon>ecological metagenomes</taxon>
    </lineage>
</organism>
<proteinExistence type="predicted"/>
<name>A0A0F9LXM1_9ZZZZ</name>
<dbReference type="EMBL" id="LAZR01005448">
    <property type="protein sequence ID" value="KKM99859.1"/>
    <property type="molecule type" value="Genomic_DNA"/>
</dbReference>
<accession>A0A0F9LXM1</accession>
<protein>
    <submittedName>
        <fullName evidence="1">Uncharacterized protein</fullName>
    </submittedName>
</protein>